<organism evidence="3 4">
    <name type="scientific">Micavibrio aeruginosavorus</name>
    <dbReference type="NCBI Taxonomy" id="349221"/>
    <lineage>
        <taxon>Bacteria</taxon>
        <taxon>Pseudomonadati</taxon>
        <taxon>Bdellovibrionota</taxon>
        <taxon>Bdellovibrionia</taxon>
        <taxon>Bdellovibrionales</taxon>
        <taxon>Pseudobdellovibrionaceae</taxon>
        <taxon>Micavibrio</taxon>
    </lineage>
</organism>
<dbReference type="EMBL" id="QFQB01000036">
    <property type="protein sequence ID" value="PZQ45912.1"/>
    <property type="molecule type" value="Genomic_DNA"/>
</dbReference>
<comment type="caution">
    <text evidence="3">The sequence shown here is derived from an EMBL/GenBank/DDBJ whole genome shotgun (WGS) entry which is preliminary data.</text>
</comment>
<keyword evidence="1" id="KW-0732">Signal</keyword>
<proteinExistence type="predicted"/>
<feature type="chain" id="PRO_5016022430" description="Pyrrolo-quinoline quinone repeat domain-containing protein" evidence="1">
    <location>
        <begin position="19"/>
        <end position="441"/>
    </location>
</feature>
<dbReference type="SMART" id="SM00564">
    <property type="entry name" value="PQQ"/>
    <property type="match status" value="5"/>
</dbReference>
<dbReference type="Gene3D" id="2.130.10.10">
    <property type="entry name" value="YVTN repeat-like/Quinoprotein amine dehydrogenase"/>
    <property type="match status" value="1"/>
</dbReference>
<name>A0A2W5MXH4_9BACT</name>
<dbReference type="AlphaFoldDB" id="A0A2W5MXH4"/>
<dbReference type="InterPro" id="IPR018391">
    <property type="entry name" value="PQQ_b-propeller_rpt"/>
</dbReference>
<evidence type="ECO:0000259" key="2">
    <source>
        <dbReference type="Pfam" id="PF13360"/>
    </source>
</evidence>
<dbReference type="InterPro" id="IPR002372">
    <property type="entry name" value="PQQ_rpt_dom"/>
</dbReference>
<dbReference type="SUPFAM" id="SSF50998">
    <property type="entry name" value="Quinoprotein alcohol dehydrogenase-like"/>
    <property type="match status" value="1"/>
</dbReference>
<reference evidence="3 4" key="1">
    <citation type="submission" date="2017-08" db="EMBL/GenBank/DDBJ databases">
        <title>Infants hospitalized years apart are colonized by the same room-sourced microbial strains.</title>
        <authorList>
            <person name="Brooks B."/>
            <person name="Olm M.R."/>
            <person name="Firek B.A."/>
            <person name="Baker R."/>
            <person name="Thomas B.C."/>
            <person name="Morowitz M.J."/>
            <person name="Banfield J.F."/>
        </authorList>
    </citation>
    <scope>NUCLEOTIDE SEQUENCE [LARGE SCALE GENOMIC DNA]</scope>
    <source>
        <strain evidence="3">S2_005_002_R2_29</strain>
    </source>
</reference>
<feature type="domain" description="Pyrrolo-quinoline quinone repeat" evidence="2">
    <location>
        <begin position="125"/>
        <end position="359"/>
    </location>
</feature>
<dbReference type="InterPro" id="IPR015943">
    <property type="entry name" value="WD40/YVTN_repeat-like_dom_sf"/>
</dbReference>
<dbReference type="PANTHER" id="PTHR34512:SF30">
    <property type="entry name" value="OUTER MEMBRANE PROTEIN ASSEMBLY FACTOR BAMB"/>
    <property type="match status" value="1"/>
</dbReference>
<dbReference type="InterPro" id="IPR011047">
    <property type="entry name" value="Quinoprotein_ADH-like_sf"/>
</dbReference>
<sequence>MKRALLLSGLCLSLGVTACSDGWWGESDDKTPLPGNRVAVLDFEKDLRPDETTAAPFASDEMWQNDSWPQAGGVPSHAMGNLALSSKALQKVFTVDIGEGSRSRLPLTVQPVVAGKSLFTLDTDATLSAFSTEDGKRRWSVEVRDLEEEDPVISGGIAVSEGFVYVTAGYDELLKVDAAKGEIVWRVALTSPSRAAPTVIGGRVFVTTMSNSVLAINTADGKVQWEFSALAQSTGLIGAASPAATNDLVVPVFSSGEIYAVRAGNGSVAWSDNLSSAVRLGGMTALSDIRGLPVIDGNIVYAISFGGKIAAIDMLTGARVWQKDISGAKTPWIAGNRLFLISSESQIVALDKGKGSVIWVSQLAKFKNKEKKEGPIVWSGPLMAGGRLLAFSTDGRVAEINPENGTLVREWESGKDVRISPIIAGATLYILGENGDLTAYR</sequence>
<dbReference type="Pfam" id="PF13360">
    <property type="entry name" value="PQQ_2"/>
    <property type="match status" value="1"/>
</dbReference>
<evidence type="ECO:0000313" key="4">
    <source>
        <dbReference type="Proteomes" id="UP000249417"/>
    </source>
</evidence>
<dbReference type="PANTHER" id="PTHR34512">
    <property type="entry name" value="CELL SURFACE PROTEIN"/>
    <property type="match status" value="1"/>
</dbReference>
<accession>A0A2W5MXH4</accession>
<protein>
    <recommendedName>
        <fullName evidence="2">Pyrrolo-quinoline quinone repeat domain-containing protein</fullName>
    </recommendedName>
</protein>
<dbReference type="Proteomes" id="UP000249417">
    <property type="component" value="Unassembled WGS sequence"/>
</dbReference>
<evidence type="ECO:0000313" key="3">
    <source>
        <dbReference type="EMBL" id="PZQ45912.1"/>
    </source>
</evidence>
<feature type="signal peptide" evidence="1">
    <location>
        <begin position="1"/>
        <end position="18"/>
    </location>
</feature>
<evidence type="ECO:0000256" key="1">
    <source>
        <dbReference type="SAM" id="SignalP"/>
    </source>
</evidence>
<dbReference type="PROSITE" id="PS51257">
    <property type="entry name" value="PROKAR_LIPOPROTEIN"/>
    <property type="match status" value="1"/>
</dbReference>
<gene>
    <name evidence="3" type="ORF">DI551_06195</name>
</gene>